<sequence>MVNGMELYTKLLPLQRGRRYGTCIQNHRPGKHGQTCRNCIAQTYCPAGGERRMELPCKFMCSAAWSTCELYSKLSALAAFSTYELYENPSTLVARGQRMELATKLSPPCSMSTYGTCIYKTTVFAAVNVWTGYKPMCSCSVITVMRGQRMEPCAKPFALQHGQRMELYTKLTTLQRGQRMELYATICPCSVLTVWNCMSIYLAAWSTYGTAYKTICPCSMVNV</sequence>
<proteinExistence type="predicted"/>
<evidence type="ECO:0000313" key="1">
    <source>
        <dbReference type="EMBL" id="GBN93524.1"/>
    </source>
</evidence>
<name>A0A4Y2SYU4_ARAVE</name>
<accession>A0A4Y2SYU4</accession>
<keyword evidence="2" id="KW-1185">Reference proteome</keyword>
<evidence type="ECO:0000313" key="2">
    <source>
        <dbReference type="Proteomes" id="UP000499080"/>
    </source>
</evidence>
<dbReference type="Proteomes" id="UP000499080">
    <property type="component" value="Unassembled WGS sequence"/>
</dbReference>
<protein>
    <submittedName>
        <fullName evidence="1">Uncharacterized protein</fullName>
    </submittedName>
</protein>
<comment type="caution">
    <text evidence="1">The sequence shown here is derived from an EMBL/GenBank/DDBJ whole genome shotgun (WGS) entry which is preliminary data.</text>
</comment>
<organism evidence="1 2">
    <name type="scientific">Araneus ventricosus</name>
    <name type="common">Orbweaver spider</name>
    <name type="synonym">Epeira ventricosa</name>
    <dbReference type="NCBI Taxonomy" id="182803"/>
    <lineage>
        <taxon>Eukaryota</taxon>
        <taxon>Metazoa</taxon>
        <taxon>Ecdysozoa</taxon>
        <taxon>Arthropoda</taxon>
        <taxon>Chelicerata</taxon>
        <taxon>Arachnida</taxon>
        <taxon>Araneae</taxon>
        <taxon>Araneomorphae</taxon>
        <taxon>Entelegynae</taxon>
        <taxon>Araneoidea</taxon>
        <taxon>Araneidae</taxon>
        <taxon>Araneus</taxon>
    </lineage>
</organism>
<dbReference type="EMBL" id="BGPR01024989">
    <property type="protein sequence ID" value="GBN93524.1"/>
    <property type="molecule type" value="Genomic_DNA"/>
</dbReference>
<gene>
    <name evidence="1" type="ORF">AVEN_174519_1</name>
</gene>
<reference evidence="1 2" key="1">
    <citation type="journal article" date="2019" name="Sci. Rep.">
        <title>Orb-weaving spider Araneus ventricosus genome elucidates the spidroin gene catalogue.</title>
        <authorList>
            <person name="Kono N."/>
            <person name="Nakamura H."/>
            <person name="Ohtoshi R."/>
            <person name="Moran D.A.P."/>
            <person name="Shinohara A."/>
            <person name="Yoshida Y."/>
            <person name="Fujiwara M."/>
            <person name="Mori M."/>
            <person name="Tomita M."/>
            <person name="Arakawa K."/>
        </authorList>
    </citation>
    <scope>NUCLEOTIDE SEQUENCE [LARGE SCALE GENOMIC DNA]</scope>
</reference>
<dbReference type="AlphaFoldDB" id="A0A4Y2SYU4"/>